<proteinExistence type="predicted"/>
<dbReference type="Proteomes" id="UP001596074">
    <property type="component" value="Unassembled WGS sequence"/>
</dbReference>
<comment type="caution">
    <text evidence="3">The sequence shown here is derived from an EMBL/GenBank/DDBJ whole genome shotgun (WGS) entry which is preliminary data.</text>
</comment>
<organism evidence="3 4">
    <name type="scientific">Actinomadura rugatobispora</name>
    <dbReference type="NCBI Taxonomy" id="1994"/>
    <lineage>
        <taxon>Bacteria</taxon>
        <taxon>Bacillati</taxon>
        <taxon>Actinomycetota</taxon>
        <taxon>Actinomycetes</taxon>
        <taxon>Streptosporangiales</taxon>
        <taxon>Thermomonosporaceae</taxon>
        <taxon>Actinomadura</taxon>
    </lineage>
</organism>
<dbReference type="EMBL" id="JBHSON010000076">
    <property type="protein sequence ID" value="MFC5751806.1"/>
    <property type="molecule type" value="Genomic_DNA"/>
</dbReference>
<feature type="transmembrane region" description="Helical" evidence="1">
    <location>
        <begin position="453"/>
        <end position="475"/>
    </location>
</feature>
<evidence type="ECO:0000259" key="2">
    <source>
        <dbReference type="Pfam" id="PF00656"/>
    </source>
</evidence>
<reference evidence="4" key="1">
    <citation type="journal article" date="2019" name="Int. J. Syst. Evol. Microbiol.">
        <title>The Global Catalogue of Microorganisms (GCM) 10K type strain sequencing project: providing services to taxonomists for standard genome sequencing and annotation.</title>
        <authorList>
            <consortium name="The Broad Institute Genomics Platform"/>
            <consortium name="The Broad Institute Genome Sequencing Center for Infectious Disease"/>
            <person name="Wu L."/>
            <person name="Ma J."/>
        </authorList>
    </citation>
    <scope>NUCLEOTIDE SEQUENCE [LARGE SCALE GENOMIC DNA]</scope>
    <source>
        <strain evidence="4">KCTC 42087</strain>
    </source>
</reference>
<dbReference type="InterPro" id="IPR011600">
    <property type="entry name" value="Pept_C14_caspase"/>
</dbReference>
<dbReference type="RefSeq" id="WP_378287768.1">
    <property type="nucleotide sequence ID" value="NZ_JBHSON010000076.1"/>
</dbReference>
<keyword evidence="1" id="KW-0472">Membrane</keyword>
<dbReference type="Gene3D" id="3.40.50.1460">
    <property type="match status" value="1"/>
</dbReference>
<dbReference type="InterPro" id="IPR018247">
    <property type="entry name" value="EF_Hand_1_Ca_BS"/>
</dbReference>
<dbReference type="InterPro" id="IPR029030">
    <property type="entry name" value="Caspase-like_dom_sf"/>
</dbReference>
<feature type="transmembrane region" description="Helical" evidence="1">
    <location>
        <begin position="417"/>
        <end position="441"/>
    </location>
</feature>
<evidence type="ECO:0000313" key="3">
    <source>
        <dbReference type="EMBL" id="MFC5751806.1"/>
    </source>
</evidence>
<gene>
    <name evidence="3" type="ORF">ACFPZN_39870</name>
</gene>
<dbReference type="SUPFAM" id="SSF52129">
    <property type="entry name" value="Caspase-like"/>
    <property type="match status" value="1"/>
</dbReference>
<evidence type="ECO:0000256" key="1">
    <source>
        <dbReference type="SAM" id="Phobius"/>
    </source>
</evidence>
<accession>A0ABW1AAZ1</accession>
<evidence type="ECO:0000313" key="4">
    <source>
        <dbReference type="Proteomes" id="UP001596074"/>
    </source>
</evidence>
<sequence length="504" mass="54320">MADAASRNPRRALLIASDRYSDPGLQRLRSPMQDVHELEAVLADQAIGGFSVRVLRNDPAHLVMEAIEDHFADAEPDDVLLLYFSCHGYKDEAGRFYFATTGTRLARPNSTAVPAAYVSDQLRHSRSRNIVLLLDCCHSGAFTRGMVARSGGNVDVAERLRGSGCAVLCSSTSLEYSFEVDHGRVSAGRPTAGGPRPSVFTSAVIQGLRTGEADLNGDGRVTIDELYEYAYGRIRETTSNQTPTKFVDVRGELVVASSPRGARPRPIPEEVLSAAGSLLTGSRLEAVNALWRLARDGLPAGATALERLVAMQHDDSRQVSARAREAVEDVRRHATWPPLPQPPVPRPPVPQPFVPPQRAPLPPHRAGPVLPPVGTAPHPAAREGLGPAAAAYFLPFFLGLVLVRARTGLARFHAWQCVAIDVLTVLYTVVGTMVGVGYGLVRYGNEPMPENDIVLNVFTAGFLLLPIVLRGYCLVALAMGRPARIAVLAPVAARLAGRRSRRTA</sequence>
<feature type="transmembrane region" description="Helical" evidence="1">
    <location>
        <begin position="385"/>
        <end position="405"/>
    </location>
</feature>
<feature type="domain" description="Peptidase C14 caspase" evidence="2">
    <location>
        <begin position="10"/>
        <end position="243"/>
    </location>
</feature>
<keyword evidence="1" id="KW-0812">Transmembrane</keyword>
<protein>
    <submittedName>
        <fullName evidence="3">Caspase domain-containing protein</fullName>
    </submittedName>
</protein>
<dbReference type="NCBIfam" id="NF047832">
    <property type="entry name" value="caspase_w_EACC1"/>
    <property type="match status" value="1"/>
</dbReference>
<name>A0ABW1AAZ1_9ACTN</name>
<dbReference type="Pfam" id="PF00656">
    <property type="entry name" value="Peptidase_C14"/>
    <property type="match status" value="1"/>
</dbReference>
<keyword evidence="1" id="KW-1133">Transmembrane helix</keyword>
<keyword evidence="4" id="KW-1185">Reference proteome</keyword>
<dbReference type="PROSITE" id="PS00018">
    <property type="entry name" value="EF_HAND_1"/>
    <property type="match status" value="1"/>
</dbReference>